<organism evidence="1 2">
    <name type="scientific">Trichinella nativa</name>
    <dbReference type="NCBI Taxonomy" id="6335"/>
    <lineage>
        <taxon>Eukaryota</taxon>
        <taxon>Metazoa</taxon>
        <taxon>Ecdysozoa</taxon>
        <taxon>Nematoda</taxon>
        <taxon>Enoplea</taxon>
        <taxon>Dorylaimia</taxon>
        <taxon>Trichinellida</taxon>
        <taxon>Trichinellidae</taxon>
        <taxon>Trichinella</taxon>
    </lineage>
</organism>
<sequence length="70" mass="8344">MNSSYFTSFYDTYCFLIFSTAPHNCYFRSIVTLLYRLMSTCIVDSNTNAWEHDQLFNQLTEKAEFQTFVK</sequence>
<name>A0A0V1L5F1_9BILA</name>
<comment type="caution">
    <text evidence="1">The sequence shown here is derived from an EMBL/GenBank/DDBJ whole genome shotgun (WGS) entry which is preliminary data.</text>
</comment>
<dbReference type="Proteomes" id="UP000054721">
    <property type="component" value="Unassembled WGS sequence"/>
</dbReference>
<dbReference type="EMBL" id="JYDW01000138">
    <property type="protein sequence ID" value="KRZ54434.1"/>
    <property type="molecule type" value="Genomic_DNA"/>
</dbReference>
<evidence type="ECO:0000313" key="1">
    <source>
        <dbReference type="EMBL" id="KRZ54434.1"/>
    </source>
</evidence>
<reference evidence="1 2" key="1">
    <citation type="submission" date="2015-05" db="EMBL/GenBank/DDBJ databases">
        <title>Evolution of Trichinella species and genotypes.</title>
        <authorList>
            <person name="Korhonen P.K."/>
            <person name="Edoardo P."/>
            <person name="Giuseppe L.R."/>
            <person name="Gasser R.B."/>
        </authorList>
    </citation>
    <scope>NUCLEOTIDE SEQUENCE [LARGE SCALE GENOMIC DNA]</scope>
    <source>
        <strain evidence="1">ISS10</strain>
    </source>
</reference>
<gene>
    <name evidence="1" type="ORF">T02_10428</name>
</gene>
<accession>A0A0V1L5F1</accession>
<evidence type="ECO:0000313" key="2">
    <source>
        <dbReference type="Proteomes" id="UP000054721"/>
    </source>
</evidence>
<keyword evidence="2" id="KW-1185">Reference proteome</keyword>
<proteinExistence type="predicted"/>
<protein>
    <submittedName>
        <fullName evidence="1">Uncharacterized protein</fullName>
    </submittedName>
</protein>
<dbReference type="AlphaFoldDB" id="A0A0V1L5F1"/>